<name>A0A7Y7QZU0_9SPHN</name>
<dbReference type="Proteomes" id="UP000557656">
    <property type="component" value="Unassembled WGS sequence"/>
</dbReference>
<comment type="pathway">
    <text evidence="7">Carbohydrate biosynthesis; dTDP-L-rhamnose biosynthesis.</text>
</comment>
<dbReference type="InterPro" id="IPR011051">
    <property type="entry name" value="RmlC_Cupin_sf"/>
</dbReference>
<comment type="caution">
    <text evidence="9">The sequence shown here is derived from an EMBL/GenBank/DDBJ whole genome shotgun (WGS) entry which is preliminary data.</text>
</comment>
<feature type="site" description="Participates in a stacking interaction with the thymidine ring of dTDP-4-oxo-6-deoxyglucose" evidence="6">
    <location>
        <position position="134"/>
    </location>
</feature>
<dbReference type="CDD" id="cd00438">
    <property type="entry name" value="cupin_RmlC"/>
    <property type="match status" value="1"/>
</dbReference>
<dbReference type="InterPro" id="IPR014710">
    <property type="entry name" value="RmlC-like_jellyroll"/>
</dbReference>
<evidence type="ECO:0000256" key="1">
    <source>
        <dbReference type="ARBA" id="ARBA00001298"/>
    </source>
</evidence>
<evidence type="ECO:0000256" key="3">
    <source>
        <dbReference type="ARBA" id="ARBA00012098"/>
    </source>
</evidence>
<dbReference type="AlphaFoldDB" id="A0A7Y7QZU0"/>
<sequence length="189" mass="20883">MTATSPVQLIRPRRFGDSRGWFTEVHSVPAFARLGIDCTFVQDNHSYSAPAFTLRGLHFQTPERGQDKLVRCIRGRIFDVAVDVRNGSPTYGQWVGAELSAENGHQLFIPIGFAHGFVTLEPDCEVTYKCSDTYAPDHDGGIRWDSVGIDWPMPGGTVPELSAKDKVQPTLADFDSPFAYDGRPLAPLD</sequence>
<dbReference type="NCBIfam" id="TIGR01221">
    <property type="entry name" value="rmlC"/>
    <property type="match status" value="1"/>
</dbReference>
<comment type="similarity">
    <text evidence="7">Belongs to the dTDP-4-dehydrorhamnose 3,5-epimerase family.</text>
</comment>
<dbReference type="GO" id="GO:0019305">
    <property type="term" value="P:dTDP-rhamnose biosynthetic process"/>
    <property type="evidence" value="ECO:0007669"/>
    <property type="project" value="UniProtKB-UniRule"/>
</dbReference>
<keyword evidence="11" id="KW-1185">Reference proteome</keyword>
<protein>
    <recommendedName>
        <fullName evidence="4 7">dTDP-4-dehydrorhamnose 3,5-epimerase</fullName>
        <ecNumber evidence="3 7">5.1.3.13</ecNumber>
    </recommendedName>
    <alternativeName>
        <fullName evidence="7">Thymidine diphospho-4-keto-rhamnose 3,5-epimerase</fullName>
    </alternativeName>
</protein>
<dbReference type="GO" id="GO:0008830">
    <property type="term" value="F:dTDP-4-dehydrorhamnose 3,5-epimerase activity"/>
    <property type="evidence" value="ECO:0007669"/>
    <property type="project" value="UniProtKB-UniRule"/>
</dbReference>
<evidence type="ECO:0000256" key="4">
    <source>
        <dbReference type="ARBA" id="ARBA00019595"/>
    </source>
</evidence>
<evidence type="ECO:0000256" key="5">
    <source>
        <dbReference type="PIRSR" id="PIRSR600888-1"/>
    </source>
</evidence>
<dbReference type="InterPro" id="IPR000888">
    <property type="entry name" value="RmlC-like"/>
</dbReference>
<evidence type="ECO:0000313" key="10">
    <source>
        <dbReference type="Proteomes" id="UP000531581"/>
    </source>
</evidence>
<accession>A0A7Y7QZU0</accession>
<evidence type="ECO:0000313" key="8">
    <source>
        <dbReference type="EMBL" id="NNG52768.1"/>
    </source>
</evidence>
<dbReference type="EC" id="5.1.3.13" evidence="3 7"/>
<proteinExistence type="inferred from homology"/>
<evidence type="ECO:0000256" key="7">
    <source>
        <dbReference type="RuleBase" id="RU364069"/>
    </source>
</evidence>
<dbReference type="PANTHER" id="PTHR21047:SF2">
    <property type="entry name" value="THYMIDINE DIPHOSPHO-4-KETO-RHAMNOSE 3,5-EPIMERASE"/>
    <property type="match status" value="1"/>
</dbReference>
<reference evidence="10 11" key="1">
    <citation type="submission" date="2020-05" db="EMBL/GenBank/DDBJ databases">
        <title>Draft Genome Sequences of Sphingomonas sp. Isolated from the International Space Station.</title>
        <authorList>
            <person name="Bijlani S."/>
            <person name="Singh N.K."/>
            <person name="Mason C.E."/>
            <person name="Wang C.C."/>
            <person name="Venkateswaran K."/>
        </authorList>
    </citation>
    <scope>NUCLEOTIDE SEQUENCE [LARGE SCALE GENOMIC DNA]</scope>
    <source>
        <strain evidence="8 11">IIF7SW-B5</strain>
        <strain evidence="9">ISS-IIF7SWP</strain>
    </source>
</reference>
<dbReference type="SUPFAM" id="SSF51182">
    <property type="entry name" value="RmlC-like cupins"/>
    <property type="match status" value="1"/>
</dbReference>
<dbReference type="EMBL" id="JABEOV010000008">
    <property type="protein sequence ID" value="NNG52768.1"/>
    <property type="molecule type" value="Genomic_DNA"/>
</dbReference>
<evidence type="ECO:0000256" key="6">
    <source>
        <dbReference type="PIRSR" id="PIRSR600888-3"/>
    </source>
</evidence>
<evidence type="ECO:0000313" key="11">
    <source>
        <dbReference type="Proteomes" id="UP000557656"/>
    </source>
</evidence>
<evidence type="ECO:0000313" key="9">
    <source>
        <dbReference type="EMBL" id="NVP33063.1"/>
    </source>
</evidence>
<comment type="catalytic activity">
    <reaction evidence="1 7">
        <text>dTDP-4-dehydro-6-deoxy-alpha-D-glucose = dTDP-4-dehydro-beta-L-rhamnose</text>
        <dbReference type="Rhea" id="RHEA:16969"/>
        <dbReference type="ChEBI" id="CHEBI:57649"/>
        <dbReference type="ChEBI" id="CHEBI:62830"/>
        <dbReference type="EC" id="5.1.3.13"/>
    </reaction>
</comment>
<dbReference type="Gene3D" id="2.60.120.10">
    <property type="entry name" value="Jelly Rolls"/>
    <property type="match status" value="1"/>
</dbReference>
<keyword evidence="7 9" id="KW-0413">Isomerase</keyword>
<dbReference type="UniPathway" id="UPA00124"/>
<dbReference type="EMBL" id="JABYQV010000024">
    <property type="protein sequence ID" value="NVP33063.1"/>
    <property type="molecule type" value="Genomic_DNA"/>
</dbReference>
<dbReference type="RefSeq" id="WP_170171429.1">
    <property type="nucleotide sequence ID" value="NZ_JABEOV010000008.1"/>
</dbReference>
<dbReference type="Pfam" id="PF00908">
    <property type="entry name" value="dTDP_sugar_isom"/>
    <property type="match status" value="1"/>
</dbReference>
<dbReference type="GO" id="GO:0000271">
    <property type="term" value="P:polysaccharide biosynthetic process"/>
    <property type="evidence" value="ECO:0007669"/>
    <property type="project" value="TreeGrafter"/>
</dbReference>
<feature type="active site" description="Proton donor" evidence="5">
    <location>
        <position position="128"/>
    </location>
</feature>
<gene>
    <name evidence="9" type="primary">rfbC</name>
    <name evidence="8" type="ORF">HKX05_05325</name>
    <name evidence="9" type="ORF">HLV41_18675</name>
</gene>
<comment type="subunit">
    <text evidence="7">Homodimer.</text>
</comment>
<organism evidence="9 10">
    <name type="scientific">Sphingomonas sanguinis</name>
    <dbReference type="NCBI Taxonomy" id="33051"/>
    <lineage>
        <taxon>Bacteria</taxon>
        <taxon>Pseudomonadati</taxon>
        <taxon>Pseudomonadota</taxon>
        <taxon>Alphaproteobacteria</taxon>
        <taxon>Sphingomonadales</taxon>
        <taxon>Sphingomonadaceae</taxon>
        <taxon>Sphingomonas</taxon>
    </lineage>
</organism>
<comment type="function">
    <text evidence="2 7">Catalyzes the epimerization of the C3' and C5'positions of dTDP-6-deoxy-D-xylo-4-hexulose, forming dTDP-6-deoxy-L-lyxo-4-hexulose.</text>
</comment>
<dbReference type="Proteomes" id="UP000531581">
    <property type="component" value="Unassembled WGS sequence"/>
</dbReference>
<dbReference type="PANTHER" id="PTHR21047">
    <property type="entry name" value="DTDP-6-DEOXY-D-GLUCOSE-3,5 EPIMERASE"/>
    <property type="match status" value="1"/>
</dbReference>
<evidence type="ECO:0000256" key="2">
    <source>
        <dbReference type="ARBA" id="ARBA00001997"/>
    </source>
</evidence>
<feature type="active site" description="Proton acceptor" evidence="5">
    <location>
        <position position="58"/>
    </location>
</feature>
<dbReference type="GO" id="GO:0005829">
    <property type="term" value="C:cytosol"/>
    <property type="evidence" value="ECO:0007669"/>
    <property type="project" value="TreeGrafter"/>
</dbReference>